<keyword evidence="6" id="KW-0067">ATP-binding</keyword>
<keyword evidence="9" id="KW-0472">Membrane</keyword>
<evidence type="ECO:0000256" key="1">
    <source>
        <dbReference type="ARBA" id="ARBA00004417"/>
    </source>
</evidence>
<keyword evidence="8" id="KW-0406">Ion transport</keyword>
<dbReference type="PROSITE" id="PS00211">
    <property type="entry name" value="ABC_TRANSPORTER_1"/>
    <property type="match status" value="1"/>
</dbReference>
<sequence>MSKPILNIENLTISSTNPSKLLVHKLNLKIGKHTSLALVGENGSGKTTITKAVLGFLPDNCEILEGDIYFKNYNLAQFSQKEFRKIRGKGIATILQNAMGSLTPSMRVGAQIIETLRQHEDLSKREAHAKALDLLSNVHIANPEHCLSLYPFELSGGMRQRVVIAISLASNPDLILADEPTTALDSVSQSQVLRILHKIHKDKKTTMLLVTHNLALVSELCDDIAIIKGGEIVETGSVKEVFSNPKHPYTLRLLNAVSKIPIHSSGSSISSRAITENNAYQSKGDL</sequence>
<dbReference type="Gene3D" id="3.40.50.300">
    <property type="entry name" value="P-loop containing nucleotide triphosphate hydrolases"/>
    <property type="match status" value="1"/>
</dbReference>
<organism evidence="15 16">
    <name type="scientific">Chlamydia ibidis 10-1398/6</name>
    <dbReference type="NCBI Taxonomy" id="1046581"/>
    <lineage>
        <taxon>Bacteria</taxon>
        <taxon>Pseudomonadati</taxon>
        <taxon>Chlamydiota</taxon>
        <taxon>Chlamydiia</taxon>
        <taxon>Chlamydiales</taxon>
        <taxon>Chlamydiaceae</taxon>
        <taxon>Chlamydia/Chlamydophila group</taxon>
        <taxon>Chlamydia</taxon>
    </lineage>
</organism>
<evidence type="ECO:0000256" key="9">
    <source>
        <dbReference type="ARBA" id="ARBA00023136"/>
    </source>
</evidence>
<protein>
    <recommendedName>
        <fullName evidence="12">Nickel import system ATP-binding protein NikD</fullName>
        <ecNumber evidence="11">7.2.2.11</ecNumber>
    </recommendedName>
</protein>
<dbReference type="PANTHER" id="PTHR43297">
    <property type="entry name" value="OLIGOPEPTIDE TRANSPORT ATP-BINDING PROTEIN APPD"/>
    <property type="match status" value="1"/>
</dbReference>
<evidence type="ECO:0000256" key="13">
    <source>
        <dbReference type="ARBA" id="ARBA00048610"/>
    </source>
</evidence>
<comment type="subunit">
    <text evidence="10">The complex is composed of two ATP-binding proteins (NikD and NikE), two transmembrane proteins (NikB and NikC) and a solute-binding protein (NikA).</text>
</comment>
<keyword evidence="5" id="KW-0547">Nucleotide-binding</keyword>
<dbReference type="PANTHER" id="PTHR43297:SF13">
    <property type="entry name" value="NICKEL ABC TRANSPORTER, ATP-BINDING PROTEIN"/>
    <property type="match status" value="1"/>
</dbReference>
<dbReference type="Pfam" id="PF00005">
    <property type="entry name" value="ABC_tran"/>
    <property type="match status" value="1"/>
</dbReference>
<evidence type="ECO:0000313" key="15">
    <source>
        <dbReference type="EMBL" id="EQM62692.1"/>
    </source>
</evidence>
<evidence type="ECO:0000256" key="3">
    <source>
        <dbReference type="ARBA" id="ARBA00022448"/>
    </source>
</evidence>
<reference evidence="15 16" key="1">
    <citation type="submission" date="2013-07" db="EMBL/GenBank/DDBJ databases">
        <title>Isolation of a new Chlamydia species from the feral Sacred Ibis (Threskiornis aethiopicus): Chlamydia ibidis.</title>
        <authorList>
            <person name="Vorimore F."/>
            <person name="Hsia R.-C."/>
            <person name="Huot-Creasy H."/>
            <person name="Bastian S."/>
            <person name="Deruyter L."/>
            <person name="Passet A."/>
            <person name="Sachse K."/>
            <person name="Bavoil P."/>
            <person name="Myers G."/>
            <person name="Laroucau K."/>
        </authorList>
    </citation>
    <scope>NUCLEOTIDE SEQUENCE [LARGE SCALE GENOMIC DNA]</scope>
    <source>
        <strain evidence="15 16">10-1398/6</strain>
    </source>
</reference>
<evidence type="ECO:0000256" key="12">
    <source>
        <dbReference type="ARBA" id="ARBA00044143"/>
    </source>
</evidence>
<dbReference type="InterPro" id="IPR017871">
    <property type="entry name" value="ABC_transporter-like_CS"/>
</dbReference>
<evidence type="ECO:0000256" key="2">
    <source>
        <dbReference type="ARBA" id="ARBA00005417"/>
    </source>
</evidence>
<dbReference type="InterPro" id="IPR050388">
    <property type="entry name" value="ABC_Ni/Peptide_Import"/>
</dbReference>
<comment type="subcellular location">
    <subcellularLocation>
        <location evidence="1">Cell inner membrane</location>
        <topology evidence="1">Peripheral membrane protein</topology>
    </subcellularLocation>
</comment>
<evidence type="ECO:0000259" key="14">
    <source>
        <dbReference type="PROSITE" id="PS50893"/>
    </source>
</evidence>
<evidence type="ECO:0000256" key="8">
    <source>
        <dbReference type="ARBA" id="ARBA00023065"/>
    </source>
</evidence>
<dbReference type="SUPFAM" id="SSF52540">
    <property type="entry name" value="P-loop containing nucleoside triphosphate hydrolases"/>
    <property type="match status" value="1"/>
</dbReference>
<comment type="catalytic activity">
    <reaction evidence="13">
        <text>Ni(2+)(out) + ATP + H2O = Ni(2+)(in) + ADP + phosphate + H(+)</text>
        <dbReference type="Rhea" id="RHEA:15557"/>
        <dbReference type="ChEBI" id="CHEBI:15377"/>
        <dbReference type="ChEBI" id="CHEBI:15378"/>
        <dbReference type="ChEBI" id="CHEBI:30616"/>
        <dbReference type="ChEBI" id="CHEBI:43474"/>
        <dbReference type="ChEBI" id="CHEBI:49786"/>
        <dbReference type="ChEBI" id="CHEBI:456216"/>
        <dbReference type="EC" id="7.2.2.11"/>
    </reaction>
    <physiologicalReaction direction="left-to-right" evidence="13">
        <dbReference type="Rhea" id="RHEA:15558"/>
    </physiologicalReaction>
</comment>
<dbReference type="EMBL" id="APJW01000002">
    <property type="protein sequence ID" value="EQM62692.1"/>
    <property type="molecule type" value="Genomic_DNA"/>
</dbReference>
<proteinExistence type="inferred from homology"/>
<accession>A0ABN0MZ89</accession>
<gene>
    <name evidence="15" type="ORF">H359_0660</name>
</gene>
<comment type="caution">
    <text evidence="15">The sequence shown here is derived from an EMBL/GenBank/DDBJ whole genome shotgun (WGS) entry which is preliminary data.</text>
</comment>
<dbReference type="RefSeq" id="WP_020370212.1">
    <property type="nucleotide sequence ID" value="NZ_APJW01000002.1"/>
</dbReference>
<dbReference type="InterPro" id="IPR013563">
    <property type="entry name" value="Oligopep_ABC_C"/>
</dbReference>
<evidence type="ECO:0000256" key="10">
    <source>
        <dbReference type="ARBA" id="ARBA00038669"/>
    </source>
</evidence>
<feature type="domain" description="ABC transporter" evidence="14">
    <location>
        <begin position="6"/>
        <end position="254"/>
    </location>
</feature>
<dbReference type="InterPro" id="IPR003439">
    <property type="entry name" value="ABC_transporter-like_ATP-bd"/>
</dbReference>
<dbReference type="Pfam" id="PF08352">
    <property type="entry name" value="oligo_HPY"/>
    <property type="match status" value="1"/>
</dbReference>
<dbReference type="InterPro" id="IPR003593">
    <property type="entry name" value="AAA+_ATPase"/>
</dbReference>
<dbReference type="EC" id="7.2.2.11" evidence="11"/>
<dbReference type="SMART" id="SM00382">
    <property type="entry name" value="AAA"/>
    <property type="match status" value="1"/>
</dbReference>
<keyword evidence="16" id="KW-1185">Reference proteome</keyword>
<evidence type="ECO:0000256" key="4">
    <source>
        <dbReference type="ARBA" id="ARBA00022475"/>
    </source>
</evidence>
<dbReference type="InterPro" id="IPR027417">
    <property type="entry name" value="P-loop_NTPase"/>
</dbReference>
<evidence type="ECO:0000313" key="16">
    <source>
        <dbReference type="Proteomes" id="UP000016064"/>
    </source>
</evidence>
<evidence type="ECO:0000256" key="11">
    <source>
        <dbReference type="ARBA" id="ARBA00039098"/>
    </source>
</evidence>
<dbReference type="Proteomes" id="UP000016064">
    <property type="component" value="Unassembled WGS sequence"/>
</dbReference>
<dbReference type="PROSITE" id="PS50893">
    <property type="entry name" value="ABC_TRANSPORTER_2"/>
    <property type="match status" value="1"/>
</dbReference>
<name>A0ABN0MZ89_9CHLA</name>
<evidence type="ECO:0000256" key="6">
    <source>
        <dbReference type="ARBA" id="ARBA00022840"/>
    </source>
</evidence>
<evidence type="ECO:0000256" key="7">
    <source>
        <dbReference type="ARBA" id="ARBA00022967"/>
    </source>
</evidence>
<keyword evidence="3" id="KW-0813">Transport</keyword>
<comment type="similarity">
    <text evidence="2">Belongs to the ABC transporter superfamily.</text>
</comment>
<evidence type="ECO:0000256" key="5">
    <source>
        <dbReference type="ARBA" id="ARBA00022741"/>
    </source>
</evidence>
<keyword evidence="7" id="KW-1278">Translocase</keyword>
<dbReference type="CDD" id="cd03257">
    <property type="entry name" value="ABC_NikE_OppD_transporters"/>
    <property type="match status" value="1"/>
</dbReference>
<keyword evidence="4" id="KW-1003">Cell membrane</keyword>